<evidence type="ECO:0000313" key="2">
    <source>
        <dbReference type="EMBL" id="QIN96972.1"/>
    </source>
</evidence>
<proteinExistence type="predicted"/>
<keyword evidence="3" id="KW-1185">Reference proteome</keyword>
<feature type="coiled-coil region" evidence="1">
    <location>
        <begin position="16"/>
        <end position="43"/>
    </location>
</feature>
<evidence type="ECO:0000313" key="3">
    <source>
        <dbReference type="Proteomes" id="UP000501900"/>
    </source>
</evidence>
<dbReference type="KEGG" id="vg:77946850"/>
<protein>
    <submittedName>
        <fullName evidence="2">Uncharacterized protein</fullName>
    </submittedName>
</protein>
<dbReference type="GeneID" id="77946850"/>
<evidence type="ECO:0000256" key="1">
    <source>
        <dbReference type="SAM" id="Coils"/>
    </source>
</evidence>
<dbReference type="EMBL" id="MT162467">
    <property type="protein sequence ID" value="QIN96972.1"/>
    <property type="molecule type" value="Genomic_DNA"/>
</dbReference>
<reference evidence="2 3" key="1">
    <citation type="submission" date="2020-03" db="EMBL/GenBank/DDBJ databases">
        <title>The Isolation and Genome Sequence of a Novel Cyanophage S-H34 from the Huanghai Sea, China.</title>
        <authorList>
            <person name="Jiang T."/>
        </authorList>
    </citation>
    <scope>NUCLEOTIDE SEQUENCE [LARGE SCALE GENOMIC DNA]</scope>
</reference>
<name>A0A6G8R6E9_9CAUD</name>
<organism evidence="2 3">
    <name type="scientific">Synechococcus phage S-H34</name>
    <dbReference type="NCBI Taxonomy" id="2718942"/>
    <lineage>
        <taxon>Viruses</taxon>
        <taxon>Duplodnaviria</taxon>
        <taxon>Heunggongvirae</taxon>
        <taxon>Uroviricota</taxon>
        <taxon>Caudoviricetes</taxon>
        <taxon>Pantevenvirales</taxon>
        <taxon>Kyanoviridae</taxon>
        <taxon>Makaravirus</taxon>
        <taxon>Makaravirus thirtyfour</taxon>
    </lineage>
</organism>
<dbReference type="Proteomes" id="UP000501900">
    <property type="component" value="Genome"/>
</dbReference>
<sequence length="45" mass="5392">MPKKTLQQKLSKQLLKAELCEDREEAQKIIRKAEKLRKRINKETV</sequence>
<keyword evidence="1" id="KW-0175">Coiled coil</keyword>
<accession>A0A6G8R6E9</accession>
<dbReference type="RefSeq" id="YP_010670640.1">
    <property type="nucleotide sequence ID" value="NC_070965.1"/>
</dbReference>